<keyword evidence="10" id="KW-0805">Transcription regulation</keyword>
<evidence type="ECO:0000256" key="5">
    <source>
        <dbReference type="ARBA" id="ARBA00022723"/>
    </source>
</evidence>
<dbReference type="SUPFAM" id="SSF109640">
    <property type="entry name" value="KRAB domain (Kruppel-associated box)"/>
    <property type="match status" value="1"/>
</dbReference>
<reference evidence="25" key="1">
    <citation type="journal article" date="2011" name="Nat. Biotechnol.">
        <title>Genome sequencing and comparison of two nonhuman primate animal models, the cynomolgus and Chinese rhesus macaques.</title>
        <authorList>
            <person name="Yan G."/>
            <person name="Zhang G."/>
            <person name="Fang X."/>
            <person name="Zhang Y."/>
            <person name="Li C."/>
            <person name="Ling F."/>
            <person name="Cooper D.N."/>
            <person name="Li Q."/>
            <person name="Li Y."/>
            <person name="van Gool A.J."/>
            <person name="Du H."/>
            <person name="Chen J."/>
            <person name="Chen R."/>
            <person name="Zhang P."/>
            <person name="Huang Z."/>
            <person name="Thompson J.R."/>
            <person name="Meng Y."/>
            <person name="Bai Y."/>
            <person name="Wang J."/>
            <person name="Zhuo M."/>
            <person name="Wang T."/>
            <person name="Huang Y."/>
            <person name="Wei L."/>
            <person name="Li J."/>
            <person name="Wang Z."/>
            <person name="Hu H."/>
            <person name="Yang P."/>
            <person name="Le L."/>
            <person name="Stenson P.D."/>
            <person name="Li B."/>
            <person name="Liu X."/>
            <person name="Ball E.V."/>
            <person name="An N."/>
            <person name="Huang Q."/>
            <person name="Zhang Y."/>
            <person name="Fan W."/>
            <person name="Zhang X."/>
            <person name="Li Y."/>
            <person name="Wang W."/>
            <person name="Katze M.G."/>
            <person name="Su B."/>
            <person name="Nielsen R."/>
            <person name="Yang H."/>
            <person name="Wang J."/>
            <person name="Wang X."/>
            <person name="Wang J."/>
        </authorList>
    </citation>
    <scope>NUCLEOTIDE SEQUENCE [LARGE SCALE GENOMIC DNA]</scope>
    <source>
        <strain evidence="25">CR-5</strain>
    </source>
</reference>
<evidence type="ECO:0000256" key="14">
    <source>
        <dbReference type="ARBA" id="ARBA00023242"/>
    </source>
</evidence>
<comment type="subcellular location">
    <subcellularLocation>
        <location evidence="20">Nucleus</location>
    </subcellularLocation>
</comment>
<dbReference type="Pfam" id="PF00096">
    <property type="entry name" value="zf-C2H2"/>
    <property type="match status" value="3"/>
</dbReference>
<keyword evidence="7 19" id="KW-0863">Zinc-finger</keyword>
<keyword evidence="14 20" id="KW-0539">Nucleus</keyword>
<feature type="region of interest" description="Disordered" evidence="21">
    <location>
        <begin position="284"/>
        <end position="317"/>
    </location>
</feature>
<dbReference type="SMART" id="SM00355">
    <property type="entry name" value="ZnF_C2H2"/>
    <property type="match status" value="5"/>
</dbReference>
<evidence type="ECO:0000256" key="10">
    <source>
        <dbReference type="ARBA" id="ARBA00023015"/>
    </source>
</evidence>
<feature type="region of interest" description="Disordered" evidence="21">
    <location>
        <begin position="374"/>
        <end position="415"/>
    </location>
</feature>
<evidence type="ECO:0000256" key="12">
    <source>
        <dbReference type="ARBA" id="ARBA00023159"/>
    </source>
</evidence>
<dbReference type="AlphaFoldDB" id="G7MFJ5"/>
<evidence type="ECO:0000256" key="3">
    <source>
        <dbReference type="ARBA" id="ARBA00022499"/>
    </source>
</evidence>
<comment type="function">
    <text evidence="15">DNA-binding transcription factor that can both act as an activator and a repressor.</text>
</comment>
<accession>G7MFJ5</accession>
<evidence type="ECO:0000313" key="25">
    <source>
        <dbReference type="EMBL" id="EHH15892.1"/>
    </source>
</evidence>
<protein>
    <recommendedName>
        <fullName evidence="17">Zinc finger protein 496</fullName>
    </recommendedName>
    <alternativeName>
        <fullName evidence="18">Zinc finger protein with KRAB and SCAN domains 17</fullName>
    </alternativeName>
</protein>
<comment type="subunit">
    <text evidence="16">Interacts (via zinc-fingers) with JARID2. Interacts with NSD1.</text>
</comment>
<dbReference type="FunFam" id="3.30.160.60:FF:005126">
    <property type="match status" value="1"/>
</dbReference>
<keyword evidence="12" id="KW-0010">Activator</keyword>
<feature type="region of interest" description="Disordered" evidence="21">
    <location>
        <begin position="1"/>
        <end position="20"/>
    </location>
</feature>
<dbReference type="InterPro" id="IPR013087">
    <property type="entry name" value="Znf_C2H2_type"/>
</dbReference>
<dbReference type="PANTHER" id="PTHR23226:SF180">
    <property type="entry name" value="ZINC FINGER PROTEIN 496"/>
    <property type="match status" value="1"/>
</dbReference>
<dbReference type="GO" id="GO:0008270">
    <property type="term" value="F:zinc ion binding"/>
    <property type="evidence" value="ECO:0007669"/>
    <property type="project" value="UniProtKB-KW"/>
</dbReference>
<organism evidence="25">
    <name type="scientific">Macaca mulatta</name>
    <name type="common">Rhesus macaque</name>
    <dbReference type="NCBI Taxonomy" id="9544"/>
    <lineage>
        <taxon>Eukaryota</taxon>
        <taxon>Metazoa</taxon>
        <taxon>Chordata</taxon>
        <taxon>Craniata</taxon>
        <taxon>Vertebrata</taxon>
        <taxon>Euteleostomi</taxon>
        <taxon>Mammalia</taxon>
        <taxon>Eutheria</taxon>
        <taxon>Euarchontoglires</taxon>
        <taxon>Primates</taxon>
        <taxon>Haplorrhini</taxon>
        <taxon>Catarrhini</taxon>
        <taxon>Cercopithecidae</taxon>
        <taxon>Cercopithecinae</taxon>
        <taxon>Macaca</taxon>
    </lineage>
</organism>
<feature type="domain" description="C2H2-type" evidence="22">
    <location>
        <begin position="569"/>
        <end position="596"/>
    </location>
</feature>
<dbReference type="PROSITE" id="PS50804">
    <property type="entry name" value="SCAN_BOX"/>
    <property type="match status" value="1"/>
</dbReference>
<feature type="domain" description="SCAN box" evidence="23">
    <location>
        <begin position="22"/>
        <end position="103"/>
    </location>
</feature>
<feature type="domain" description="C2H2-type" evidence="22">
    <location>
        <begin position="538"/>
        <end position="566"/>
    </location>
</feature>
<evidence type="ECO:0000256" key="1">
    <source>
        <dbReference type="ARBA" id="ARBA00006991"/>
    </source>
</evidence>
<dbReference type="GO" id="GO:0005634">
    <property type="term" value="C:nucleus"/>
    <property type="evidence" value="ECO:0007669"/>
    <property type="project" value="UniProtKB-SubCell"/>
</dbReference>
<evidence type="ECO:0000256" key="7">
    <source>
        <dbReference type="ARBA" id="ARBA00022771"/>
    </source>
</evidence>
<evidence type="ECO:0000256" key="21">
    <source>
        <dbReference type="SAM" id="MobiDB-lite"/>
    </source>
</evidence>
<dbReference type="InterPro" id="IPR003309">
    <property type="entry name" value="SCAN_dom"/>
</dbReference>
<evidence type="ECO:0000256" key="18">
    <source>
        <dbReference type="ARBA" id="ARBA00082844"/>
    </source>
</evidence>
<feature type="domain" description="C2H2-type" evidence="22">
    <location>
        <begin position="479"/>
        <end position="506"/>
    </location>
</feature>
<dbReference type="FunFam" id="3.30.160.60:FF:001512">
    <property type="entry name" value="Zinc finger protein 496"/>
    <property type="match status" value="1"/>
</dbReference>
<dbReference type="Pfam" id="PF01352">
    <property type="entry name" value="KRAB"/>
    <property type="match status" value="1"/>
</dbReference>
<evidence type="ECO:0000256" key="19">
    <source>
        <dbReference type="PROSITE-ProRule" id="PRU00042"/>
    </source>
</evidence>
<dbReference type="InterPro" id="IPR036051">
    <property type="entry name" value="KRAB_dom_sf"/>
</dbReference>
<dbReference type="InterPro" id="IPR001909">
    <property type="entry name" value="KRAB"/>
</dbReference>
<dbReference type="Gene3D" id="3.30.160.60">
    <property type="entry name" value="Classic Zinc Finger"/>
    <property type="match status" value="4"/>
</dbReference>
<keyword evidence="2" id="KW-0678">Repressor</keyword>
<dbReference type="Proteomes" id="UP000013456">
    <property type="component" value="Chromosome 1"/>
</dbReference>
<dbReference type="Pfam" id="PF02023">
    <property type="entry name" value="SCAN"/>
    <property type="match status" value="1"/>
</dbReference>
<evidence type="ECO:0000256" key="15">
    <source>
        <dbReference type="ARBA" id="ARBA00059498"/>
    </source>
</evidence>
<keyword evidence="6" id="KW-0677">Repeat</keyword>
<evidence type="ECO:0000256" key="4">
    <source>
        <dbReference type="ARBA" id="ARBA00022553"/>
    </source>
</evidence>
<feature type="domain" description="C2H2-type" evidence="22">
    <location>
        <begin position="422"/>
        <end position="450"/>
    </location>
</feature>
<evidence type="ECO:0000256" key="9">
    <source>
        <dbReference type="ARBA" id="ARBA00022843"/>
    </source>
</evidence>
<evidence type="ECO:0000256" key="13">
    <source>
        <dbReference type="ARBA" id="ARBA00023163"/>
    </source>
</evidence>
<dbReference type="InterPro" id="IPR038269">
    <property type="entry name" value="SCAN_sf"/>
</dbReference>
<evidence type="ECO:0000259" key="24">
    <source>
        <dbReference type="PROSITE" id="PS50805"/>
    </source>
</evidence>
<dbReference type="InterPro" id="IPR036236">
    <property type="entry name" value="Znf_C2H2_sf"/>
</dbReference>
<keyword evidence="9" id="KW-0832">Ubl conjugation</keyword>
<evidence type="ECO:0000259" key="22">
    <source>
        <dbReference type="PROSITE" id="PS50157"/>
    </source>
</evidence>
<dbReference type="PANTHER" id="PTHR23226">
    <property type="entry name" value="ZINC FINGER AND SCAN DOMAIN-CONTAINING"/>
    <property type="match status" value="1"/>
</dbReference>
<keyword evidence="5" id="KW-0479">Metal-binding</keyword>
<keyword evidence="11" id="KW-0238">DNA-binding</keyword>
<evidence type="ECO:0000256" key="11">
    <source>
        <dbReference type="ARBA" id="ARBA00023125"/>
    </source>
</evidence>
<dbReference type="FunFam" id="1.10.4020.10:FF:000001">
    <property type="entry name" value="zinc finger protein 263 isoform X1"/>
    <property type="match status" value="1"/>
</dbReference>
<dbReference type="PROSITE" id="PS50805">
    <property type="entry name" value="KRAB"/>
    <property type="match status" value="1"/>
</dbReference>
<dbReference type="GO" id="GO:0006355">
    <property type="term" value="P:regulation of DNA-templated transcription"/>
    <property type="evidence" value="ECO:0007669"/>
    <property type="project" value="InterPro"/>
</dbReference>
<evidence type="ECO:0000256" key="20">
    <source>
        <dbReference type="PROSITE-ProRule" id="PRU00187"/>
    </source>
</evidence>
<dbReference type="CDD" id="cd07765">
    <property type="entry name" value="KRAB_A-box"/>
    <property type="match status" value="1"/>
</dbReference>
<dbReference type="FunFam" id="3.30.160.60:FF:001758">
    <property type="entry name" value="Zinc finger protein 496"/>
    <property type="match status" value="1"/>
</dbReference>
<feature type="compositionally biased region" description="Basic and acidic residues" evidence="21">
    <location>
        <begin position="502"/>
        <end position="516"/>
    </location>
</feature>
<evidence type="ECO:0000256" key="8">
    <source>
        <dbReference type="ARBA" id="ARBA00022833"/>
    </source>
</evidence>
<dbReference type="SMART" id="SM00431">
    <property type="entry name" value="SCAN"/>
    <property type="match status" value="1"/>
</dbReference>
<feature type="domain" description="KRAB" evidence="24">
    <location>
        <begin position="237"/>
        <end position="307"/>
    </location>
</feature>
<name>G7MFJ5_MACMU</name>
<sequence length="603" mass="68828">MRSPPGENPSPQGELPSPESSRRLFRRFRYQEAAGPREALQRLWDLCRGWLRPERHTKEQILELLVLEQFLAILPREIQSWVRAQEPESGEQAVAAVEALEREPGRPWQWLKHCEDPVVIDDGDSPLDQEQEQLPVEPHSDLAKSQDAQPIALAQCLGLPSRAPSQLSGDPVLQDAFLLQEENVRDTQQVTTLQLPPRIFQFNNHRSNGYILEMLGSGGKKAQIISVLSQIYMNRVSPFKDMILCFSEEDWSLLDPAQTGFYGEFIIGEDCGVSIPPNELAAQPDLSQREENEPRVPEPQDLQGKEVPQVSYLDSPSLQPFQVEERRKREELQVPGFQACPQTVVPQNTYPAGGNPRSLENSLDEEVTIEIVLSSSGEEDSQHGPYCTEEPESPKEKQRSLPASHRGSAEAGGEVQTSKKSYVCPNCGKIFRWRVNFIRHLRSRREQEKPHECSVCGELFSDSEDLDGHLESHEAQKPYRCGACGKSFRLNSHLLSHRRIHLQPDRLQPVEKREQEASEDADEGPKEPLENGKAKLSFQCCDCGKAFQRHDHLARHRSHFHLKDKARPFQCRYCVKSFSQNYDLLRHERLHMKRRSKQALNSY</sequence>
<evidence type="ECO:0000256" key="17">
    <source>
        <dbReference type="ARBA" id="ARBA00067752"/>
    </source>
</evidence>
<dbReference type="CDD" id="cd07936">
    <property type="entry name" value="SCAN"/>
    <property type="match status" value="1"/>
</dbReference>
<dbReference type="PROSITE" id="PS00028">
    <property type="entry name" value="ZINC_FINGER_C2H2_1"/>
    <property type="match status" value="4"/>
</dbReference>
<keyword evidence="4" id="KW-0597">Phosphoprotein</keyword>
<dbReference type="Gene3D" id="1.10.4020.10">
    <property type="entry name" value="DNA breaking-rejoining enzymes"/>
    <property type="match status" value="1"/>
</dbReference>
<evidence type="ECO:0000256" key="2">
    <source>
        <dbReference type="ARBA" id="ARBA00022491"/>
    </source>
</evidence>
<dbReference type="GO" id="GO:0003677">
    <property type="term" value="F:DNA binding"/>
    <property type="evidence" value="ECO:0007669"/>
    <property type="project" value="UniProtKB-KW"/>
</dbReference>
<comment type="similarity">
    <text evidence="1">Belongs to the krueppel C2H2-type zinc-finger protein family.</text>
</comment>
<dbReference type="PROSITE" id="PS50157">
    <property type="entry name" value="ZINC_FINGER_C2H2_2"/>
    <property type="match status" value="5"/>
</dbReference>
<dbReference type="SUPFAM" id="SSF47353">
    <property type="entry name" value="Retrovirus capsid dimerization domain-like"/>
    <property type="match status" value="1"/>
</dbReference>
<keyword evidence="13" id="KW-0804">Transcription</keyword>
<feature type="compositionally biased region" description="Basic and acidic residues" evidence="21">
    <location>
        <begin position="287"/>
        <end position="298"/>
    </location>
</feature>
<gene>
    <name evidence="25" type="ORF">EGK_02047</name>
</gene>
<dbReference type="EMBL" id="CM001253">
    <property type="protein sequence ID" value="EHH15892.1"/>
    <property type="molecule type" value="Genomic_DNA"/>
</dbReference>
<dbReference type="FunFam" id="3.30.160.60:FF:001511">
    <property type="entry name" value="Zinc finger protein 496"/>
    <property type="match status" value="1"/>
</dbReference>
<keyword evidence="3" id="KW-1017">Isopeptide bond</keyword>
<evidence type="ECO:0000256" key="16">
    <source>
        <dbReference type="ARBA" id="ARBA00062518"/>
    </source>
</evidence>
<evidence type="ECO:0000259" key="23">
    <source>
        <dbReference type="PROSITE" id="PS50804"/>
    </source>
</evidence>
<dbReference type="SUPFAM" id="SSF57667">
    <property type="entry name" value="beta-beta-alpha zinc fingers"/>
    <property type="match status" value="3"/>
</dbReference>
<proteinExistence type="inferred from homology"/>
<keyword evidence="8" id="KW-0862">Zinc</keyword>
<feature type="region of interest" description="Disordered" evidence="21">
    <location>
        <begin position="502"/>
        <end position="531"/>
    </location>
</feature>
<evidence type="ECO:0000256" key="6">
    <source>
        <dbReference type="ARBA" id="ARBA00022737"/>
    </source>
</evidence>
<feature type="domain" description="C2H2-type" evidence="22">
    <location>
        <begin position="451"/>
        <end position="478"/>
    </location>
</feature>